<dbReference type="STRING" id="1294262.GCA_001316085_00507"/>
<reference evidence="11 12" key="2">
    <citation type="journal article" date="2020" name="Int. J. Syst. Evol. Microbiol.">
        <title>Sulfuracidifex tepidarius gen. nov., sp. nov. and transfer of Sulfolobus metallicus Huber and Stetter 1992 to the genus Sulfuracidifex as Sulfuracidifex metallicus comb. nov.</title>
        <authorList>
            <person name="Itoh T."/>
            <person name="Miura T."/>
            <person name="Sakai H.D."/>
            <person name="Kato S."/>
            <person name="Ohkuma M."/>
            <person name="Takashina T."/>
        </authorList>
    </citation>
    <scope>NUCLEOTIDE SEQUENCE</scope>
    <source>
        <strain evidence="10 12">IC-006</strain>
        <strain evidence="11">IC-007</strain>
    </source>
</reference>
<evidence type="ECO:0000256" key="7">
    <source>
        <dbReference type="ARBA" id="ARBA00023146"/>
    </source>
</evidence>
<dbReference type="NCBIfam" id="TIGR00389">
    <property type="entry name" value="glyS_dimeric"/>
    <property type="match status" value="1"/>
</dbReference>
<dbReference type="Proteomes" id="UP000322983">
    <property type="component" value="Chromosome"/>
</dbReference>
<keyword evidence="2" id="KW-0963">Cytoplasm</keyword>
<evidence type="ECO:0000256" key="2">
    <source>
        <dbReference type="ARBA" id="ARBA00022490"/>
    </source>
</evidence>
<dbReference type="GO" id="GO:0006426">
    <property type="term" value="P:glycyl-tRNA aminoacylation"/>
    <property type="evidence" value="ECO:0007669"/>
    <property type="project" value="InterPro"/>
</dbReference>
<dbReference type="InterPro" id="IPR045864">
    <property type="entry name" value="aa-tRNA-synth_II/BPL/LPL"/>
</dbReference>
<dbReference type="Pfam" id="PF03129">
    <property type="entry name" value="HGTP_anticodon"/>
    <property type="match status" value="1"/>
</dbReference>
<keyword evidence="7" id="KW-0030">Aminoacyl-tRNA synthetase</keyword>
<dbReference type="PANTHER" id="PTHR10745">
    <property type="entry name" value="GLYCYL-TRNA SYNTHETASE/DNA POLYMERASE SUBUNIT GAMMA-2"/>
    <property type="match status" value="1"/>
</dbReference>
<dbReference type="SUPFAM" id="SSF52954">
    <property type="entry name" value="Class II aaRS ABD-related"/>
    <property type="match status" value="1"/>
</dbReference>
<dbReference type="GO" id="GO:0004820">
    <property type="term" value="F:glycine-tRNA ligase activity"/>
    <property type="evidence" value="ECO:0007669"/>
    <property type="project" value="UniProtKB-EC"/>
</dbReference>
<keyword evidence="12" id="KW-1185">Reference proteome</keyword>
<dbReference type="InterPro" id="IPR036621">
    <property type="entry name" value="Anticodon-bd_dom_sf"/>
</dbReference>
<dbReference type="PROSITE" id="PS50862">
    <property type="entry name" value="AA_TRNA_LIGASE_II"/>
    <property type="match status" value="1"/>
</dbReference>
<dbReference type="KEGG" id="step:IC006_1536"/>
<dbReference type="Gene3D" id="3.40.50.800">
    <property type="entry name" value="Anticodon-binding domain"/>
    <property type="match status" value="1"/>
</dbReference>
<gene>
    <name evidence="10" type="ORF">IC006_1536</name>
    <name evidence="11" type="ORF">IC007_1513</name>
</gene>
<dbReference type="AlphaFoldDB" id="A0A510E3D0"/>
<dbReference type="InterPro" id="IPR002315">
    <property type="entry name" value="tRNA-synt_gly"/>
</dbReference>
<dbReference type="Pfam" id="PF00587">
    <property type="entry name" value="tRNA-synt_2b"/>
    <property type="match status" value="1"/>
</dbReference>
<evidence type="ECO:0000256" key="1">
    <source>
        <dbReference type="ARBA" id="ARBA00012829"/>
    </source>
</evidence>
<dbReference type="SUPFAM" id="SSF55681">
    <property type="entry name" value="Class II aaRS and biotin synthetases"/>
    <property type="match status" value="1"/>
</dbReference>
<keyword evidence="3 11" id="KW-0436">Ligase</keyword>
<dbReference type="InterPro" id="IPR002314">
    <property type="entry name" value="aa-tRNA-synt_IIb"/>
</dbReference>
<dbReference type="Gene3D" id="3.30.40.230">
    <property type="match status" value="1"/>
</dbReference>
<proteinExistence type="predicted"/>
<evidence type="ECO:0000256" key="8">
    <source>
        <dbReference type="ARBA" id="ARBA00030057"/>
    </source>
</evidence>
<dbReference type="GO" id="GO:0005524">
    <property type="term" value="F:ATP binding"/>
    <property type="evidence" value="ECO:0007669"/>
    <property type="project" value="UniProtKB-KW"/>
</dbReference>
<reference evidence="13" key="1">
    <citation type="submission" date="2018-09" db="EMBL/GenBank/DDBJ databases">
        <title>Complete Genome Sequencing of Sulfolobus sp. JCM 16834.</title>
        <authorList>
            <person name="Kato S."/>
            <person name="Itoh T."/>
            <person name="Ohkuma M."/>
        </authorList>
    </citation>
    <scope>NUCLEOTIDE SEQUENCE [LARGE SCALE GENOMIC DNA]</scope>
    <source>
        <strain evidence="13">IC-007</strain>
    </source>
</reference>
<dbReference type="EMBL" id="AP018930">
    <property type="protein sequence ID" value="BBG26986.1"/>
    <property type="molecule type" value="Genomic_DNA"/>
</dbReference>
<evidence type="ECO:0000256" key="6">
    <source>
        <dbReference type="ARBA" id="ARBA00022917"/>
    </source>
</evidence>
<dbReference type="EC" id="6.1.1.14" evidence="1"/>
<dbReference type="Gene3D" id="3.30.930.10">
    <property type="entry name" value="Bira Bifunctional Protein, Domain 2"/>
    <property type="match status" value="1"/>
</dbReference>
<dbReference type="InterPro" id="IPR006195">
    <property type="entry name" value="aa-tRNA-synth_II"/>
</dbReference>
<feature type="domain" description="Aminoacyl-transfer RNA synthetases class-II family profile" evidence="9">
    <location>
        <begin position="16"/>
        <end position="470"/>
    </location>
</feature>
<evidence type="ECO:0000256" key="3">
    <source>
        <dbReference type="ARBA" id="ARBA00022598"/>
    </source>
</evidence>
<accession>A0A510DVM7</accession>
<keyword evidence="4" id="KW-0547">Nucleotide-binding</keyword>
<organism evidence="11 13">
    <name type="scientific">Sulfuracidifex tepidarius</name>
    <dbReference type="NCBI Taxonomy" id="1294262"/>
    <lineage>
        <taxon>Archaea</taxon>
        <taxon>Thermoproteota</taxon>
        <taxon>Thermoprotei</taxon>
        <taxon>Sulfolobales</taxon>
        <taxon>Sulfolobaceae</taxon>
        <taxon>Sulfuracidifex</taxon>
    </lineage>
</organism>
<dbReference type="PANTHER" id="PTHR10745:SF0">
    <property type="entry name" value="GLYCINE--TRNA LIGASE"/>
    <property type="match status" value="1"/>
</dbReference>
<protein>
    <recommendedName>
        <fullName evidence="1">glycine--tRNA ligase</fullName>
        <ecNumber evidence="1">6.1.1.14</ecNumber>
    </recommendedName>
    <alternativeName>
        <fullName evidence="8">Diadenosine tetraphosphate synthetase</fullName>
    </alternativeName>
</protein>
<evidence type="ECO:0000259" key="9">
    <source>
        <dbReference type="PROSITE" id="PS50862"/>
    </source>
</evidence>
<keyword evidence="5" id="KW-0067">ATP-binding</keyword>
<keyword evidence="6" id="KW-0648">Protein biosynthesis</keyword>
<dbReference type="Proteomes" id="UP000325030">
    <property type="component" value="Chromosome"/>
</dbReference>
<dbReference type="FunFam" id="3.30.40.230:FF:000005">
    <property type="entry name" value="Glycine--tRNA ligase"/>
    <property type="match status" value="1"/>
</dbReference>
<dbReference type="InterPro" id="IPR027031">
    <property type="entry name" value="Gly-tRNA_synthase/POLG2"/>
</dbReference>
<sequence>MKELYKLSVGLTLVSDVYNKAVELAKRRGIFWPSYEIYGGIAGLYDIGPVGTIIKNKIVKLWRKHFIGSTAGMVVEVETPMITPEKVFEASGHLKNFTDPVVQCNKCHKVYRADHLVEEILHKSFESFTADQLNSVIKENGIKCPSCSGDLGDVRYFNLLFETTIGPYTGERGFLRPETAQGMFTAFKRVYESYRQRLPVGIAQIGRVARNEISPRQGLVRMREFSIMEVEFFMDPKDESVPLEGIENVKVNVLKAQTKEQGRQDLDSFTIRELVDEKIVIHPWMAYWMARASQFVSDLGINEFYFEEKLPQERAHYSKQTFDQIAIVGGEKVEISGHAYRGDYDLSGHSRVSGQDLSVFKKYDKPMVVKKKSVIVNRQKISSLPEAKDIMKRISNATVEEVEEMLKKNVTVGSVPISSVVSIIEREEKVSGEKFFPHVVEPSFGVERSLYLVVVNSYRERKDRVILSLPKDLAPYDVAVFPLLEKGEIVNKAKDIYLNLSKRFDVLYDEGGSIGKRYARADEIGVPFDITVDPQSIDDSTVTIRDRDSWDQVRVKMDSLVDSLEKLFNGIELSTLGEKASSNE</sequence>
<dbReference type="PRINTS" id="PR01043">
    <property type="entry name" value="TRNASYNTHGLY"/>
</dbReference>
<dbReference type="InterPro" id="IPR004154">
    <property type="entry name" value="Anticodon-bd"/>
</dbReference>
<evidence type="ECO:0000256" key="5">
    <source>
        <dbReference type="ARBA" id="ARBA00022840"/>
    </source>
</evidence>
<accession>A0A510E3D0</accession>
<evidence type="ECO:0000313" key="12">
    <source>
        <dbReference type="Proteomes" id="UP000322983"/>
    </source>
</evidence>
<name>A0A510E3D0_9CREN</name>
<evidence type="ECO:0000313" key="13">
    <source>
        <dbReference type="Proteomes" id="UP000325030"/>
    </source>
</evidence>
<evidence type="ECO:0000313" key="11">
    <source>
        <dbReference type="EMBL" id="BBG26986.1"/>
    </source>
</evidence>
<dbReference type="NCBIfam" id="NF003211">
    <property type="entry name" value="PRK04173.1"/>
    <property type="match status" value="1"/>
</dbReference>
<evidence type="ECO:0000313" key="10">
    <source>
        <dbReference type="EMBL" id="BBG24229.1"/>
    </source>
</evidence>
<dbReference type="EMBL" id="AP018929">
    <property type="protein sequence ID" value="BBG24229.1"/>
    <property type="molecule type" value="Genomic_DNA"/>
</dbReference>
<dbReference type="GO" id="GO:0005737">
    <property type="term" value="C:cytoplasm"/>
    <property type="evidence" value="ECO:0007669"/>
    <property type="project" value="InterPro"/>
</dbReference>
<evidence type="ECO:0000256" key="4">
    <source>
        <dbReference type="ARBA" id="ARBA00022741"/>
    </source>
</evidence>